<dbReference type="GO" id="GO:0032259">
    <property type="term" value="P:methylation"/>
    <property type="evidence" value="ECO:0007669"/>
    <property type="project" value="UniProtKB-KW"/>
</dbReference>
<dbReference type="EMBL" id="AHAT01035889">
    <property type="status" value="NOT_ANNOTATED_CDS"/>
    <property type="molecule type" value="Genomic_DNA"/>
</dbReference>
<dbReference type="InterPro" id="IPR044570">
    <property type="entry name" value="Set1-like"/>
</dbReference>
<keyword evidence="3" id="KW-0808">Transferase</keyword>
<proteinExistence type="predicted"/>
<reference evidence="9" key="1">
    <citation type="submission" date="2011-12" db="EMBL/GenBank/DDBJ databases">
        <title>The Draft Genome of Lepisosteus oculatus.</title>
        <authorList>
            <consortium name="The Broad Institute Genome Assembly &amp; Analysis Group"/>
            <consortium name="Computational R&amp;D Group"/>
            <consortium name="and Sequencing Platform"/>
            <person name="Di Palma F."/>
            <person name="Alfoldi J."/>
            <person name="Johnson J."/>
            <person name="Berlin A."/>
            <person name="Gnerre S."/>
            <person name="Jaffe D."/>
            <person name="MacCallum I."/>
            <person name="Young S."/>
            <person name="Walker B.J."/>
            <person name="Lander E.S."/>
            <person name="Lindblad-Toh K."/>
        </authorList>
    </citation>
    <scope>NUCLEOTIDE SEQUENCE [LARGE SCALE GENOMIC DNA]</scope>
</reference>
<feature type="compositionally biased region" description="Polar residues" evidence="7">
    <location>
        <begin position="62"/>
        <end position="77"/>
    </location>
</feature>
<evidence type="ECO:0000313" key="8">
    <source>
        <dbReference type="Ensembl" id="ENSLOCP00000004087.1"/>
    </source>
</evidence>
<dbReference type="Ensembl" id="ENSLOCT00000004095.1">
    <property type="protein sequence ID" value="ENSLOCP00000004087.1"/>
    <property type="gene ID" value="ENSLOCG00000003450.1"/>
</dbReference>
<evidence type="ECO:0000256" key="2">
    <source>
        <dbReference type="ARBA" id="ARBA00022603"/>
    </source>
</evidence>
<name>W5M6S9_LEPOC</name>
<dbReference type="PANTHER" id="PTHR45814">
    <property type="entry name" value="HISTONE-LYSINE N-METHYLTRANSFERASE SETD1"/>
    <property type="match status" value="1"/>
</dbReference>
<evidence type="ECO:0000313" key="9">
    <source>
        <dbReference type="Proteomes" id="UP000018468"/>
    </source>
</evidence>
<feature type="region of interest" description="Disordered" evidence="7">
    <location>
        <begin position="21"/>
        <end position="132"/>
    </location>
</feature>
<reference evidence="8" key="3">
    <citation type="submission" date="2025-09" db="UniProtKB">
        <authorList>
            <consortium name="Ensembl"/>
        </authorList>
    </citation>
    <scope>IDENTIFICATION</scope>
</reference>
<feature type="compositionally biased region" description="Polar residues" evidence="7">
    <location>
        <begin position="109"/>
        <end position="132"/>
    </location>
</feature>
<evidence type="ECO:0000256" key="6">
    <source>
        <dbReference type="ARBA" id="ARBA00023242"/>
    </source>
</evidence>
<dbReference type="GeneTree" id="ENSGT00940000162290"/>
<evidence type="ECO:0000256" key="1">
    <source>
        <dbReference type="ARBA" id="ARBA00004123"/>
    </source>
</evidence>
<evidence type="ECO:0000256" key="3">
    <source>
        <dbReference type="ARBA" id="ARBA00022679"/>
    </source>
</evidence>
<feature type="compositionally biased region" description="Basic and acidic residues" evidence="7">
    <location>
        <begin position="46"/>
        <end position="55"/>
    </location>
</feature>
<dbReference type="AlphaFoldDB" id="W5M6S9"/>
<comment type="subcellular location">
    <subcellularLocation>
        <location evidence="1">Nucleus</location>
    </subcellularLocation>
</comment>
<keyword evidence="9" id="KW-1185">Reference proteome</keyword>
<dbReference type="GO" id="GO:0042800">
    <property type="term" value="F:histone H3K4 methyltransferase activity"/>
    <property type="evidence" value="ECO:0007669"/>
    <property type="project" value="InterPro"/>
</dbReference>
<accession>W5M6S9</accession>
<keyword evidence="4" id="KW-0949">S-adenosyl-L-methionine</keyword>
<evidence type="ECO:0000256" key="7">
    <source>
        <dbReference type="SAM" id="MobiDB-lite"/>
    </source>
</evidence>
<dbReference type="InParanoid" id="W5M6S9"/>
<keyword evidence="6" id="KW-0539">Nucleus</keyword>
<dbReference type="Proteomes" id="UP000018468">
    <property type="component" value="Linkage group LG5"/>
</dbReference>
<keyword evidence="2" id="KW-0489">Methyltransferase</keyword>
<evidence type="ECO:0000256" key="5">
    <source>
        <dbReference type="ARBA" id="ARBA00022853"/>
    </source>
</evidence>
<protein>
    <submittedName>
        <fullName evidence="8">Uncharacterized protein</fullName>
    </submittedName>
</protein>
<organism evidence="8 9">
    <name type="scientific">Lepisosteus oculatus</name>
    <name type="common">Spotted gar</name>
    <dbReference type="NCBI Taxonomy" id="7918"/>
    <lineage>
        <taxon>Eukaryota</taxon>
        <taxon>Metazoa</taxon>
        <taxon>Chordata</taxon>
        <taxon>Craniata</taxon>
        <taxon>Vertebrata</taxon>
        <taxon>Euteleostomi</taxon>
        <taxon>Actinopterygii</taxon>
        <taxon>Neopterygii</taxon>
        <taxon>Holostei</taxon>
        <taxon>Semionotiformes</taxon>
        <taxon>Lepisosteidae</taxon>
        <taxon>Lepisosteus</taxon>
    </lineage>
</organism>
<dbReference type="eggNOG" id="KOG1080">
    <property type="taxonomic scope" value="Eukaryota"/>
</dbReference>
<dbReference type="PANTHER" id="PTHR45814:SF3">
    <property type="entry name" value="HISTONE-LYSINE N-METHYLTRANSFERASE SETD1A"/>
    <property type="match status" value="1"/>
</dbReference>
<dbReference type="GO" id="GO:0005634">
    <property type="term" value="C:nucleus"/>
    <property type="evidence" value="ECO:0007669"/>
    <property type="project" value="UniProtKB-SubCell"/>
</dbReference>
<dbReference type="Bgee" id="ENSLOCG00000003450">
    <property type="expression patterns" value="Expressed in zone of skin and 11 other cell types or tissues"/>
</dbReference>
<feature type="compositionally biased region" description="Low complexity" evidence="7">
    <location>
        <begin position="82"/>
        <end position="99"/>
    </location>
</feature>
<keyword evidence="5" id="KW-0156">Chromatin regulator</keyword>
<evidence type="ECO:0000256" key="4">
    <source>
        <dbReference type="ARBA" id="ARBA00022691"/>
    </source>
</evidence>
<dbReference type="HOGENOM" id="CLU_1916370_0_0_1"/>
<sequence>MSHCAGQQRMKYYDLIVSGSYTPQTVPTGGKALSERFLPPLAHPDTLTELRRRVSTDALTPGGSNTPCSVDTGFSSDQRMDTPSSSLGGPYTPGSSTSSQGGGTPYTPRSGTPYSQDSAYSNRSAPAPSSSC</sequence>
<reference evidence="8" key="2">
    <citation type="submission" date="2025-08" db="UniProtKB">
        <authorList>
            <consortium name="Ensembl"/>
        </authorList>
    </citation>
    <scope>IDENTIFICATION</scope>
</reference>
<dbReference type="STRING" id="7918.ENSLOCP00000004087"/>